<evidence type="ECO:0000313" key="2">
    <source>
        <dbReference type="EMBL" id="KAJ3602386.1"/>
    </source>
</evidence>
<dbReference type="Proteomes" id="UP001148018">
    <property type="component" value="Unassembled WGS sequence"/>
</dbReference>
<dbReference type="OrthoDB" id="9944987at2759"/>
<evidence type="ECO:0000256" key="1">
    <source>
        <dbReference type="SAM" id="MobiDB-lite"/>
    </source>
</evidence>
<organism evidence="2 3">
    <name type="scientific">Muraenolepis orangiensis</name>
    <name type="common">Patagonian moray cod</name>
    <dbReference type="NCBI Taxonomy" id="630683"/>
    <lineage>
        <taxon>Eukaryota</taxon>
        <taxon>Metazoa</taxon>
        <taxon>Chordata</taxon>
        <taxon>Craniata</taxon>
        <taxon>Vertebrata</taxon>
        <taxon>Euteleostomi</taxon>
        <taxon>Actinopterygii</taxon>
        <taxon>Neopterygii</taxon>
        <taxon>Teleostei</taxon>
        <taxon>Neoteleostei</taxon>
        <taxon>Acanthomorphata</taxon>
        <taxon>Zeiogadaria</taxon>
        <taxon>Gadariae</taxon>
        <taxon>Gadiformes</taxon>
        <taxon>Muraenolepidoidei</taxon>
        <taxon>Muraenolepididae</taxon>
        <taxon>Muraenolepis</taxon>
    </lineage>
</organism>
<dbReference type="AlphaFoldDB" id="A0A9Q0EAP6"/>
<accession>A0A9Q0EAP6</accession>
<gene>
    <name evidence="2" type="ORF">NHX12_030141</name>
</gene>
<reference evidence="2" key="1">
    <citation type="submission" date="2022-07" db="EMBL/GenBank/DDBJ databases">
        <title>Chromosome-level genome of Muraenolepis orangiensis.</title>
        <authorList>
            <person name="Kim J."/>
        </authorList>
    </citation>
    <scope>NUCLEOTIDE SEQUENCE</scope>
    <source>
        <strain evidence="2">KU_S4_2022</strain>
        <tissue evidence="2">Muscle</tissue>
    </source>
</reference>
<feature type="region of interest" description="Disordered" evidence="1">
    <location>
        <begin position="35"/>
        <end position="69"/>
    </location>
</feature>
<dbReference type="EMBL" id="JANIIK010000046">
    <property type="protein sequence ID" value="KAJ3602386.1"/>
    <property type="molecule type" value="Genomic_DNA"/>
</dbReference>
<evidence type="ECO:0000313" key="3">
    <source>
        <dbReference type="Proteomes" id="UP001148018"/>
    </source>
</evidence>
<keyword evidence="3" id="KW-1185">Reference proteome</keyword>
<protein>
    <submittedName>
        <fullName evidence="2">Uncharacterized protein</fullName>
    </submittedName>
</protein>
<feature type="compositionally biased region" description="Basic and acidic residues" evidence="1">
    <location>
        <begin position="84"/>
        <end position="97"/>
    </location>
</feature>
<feature type="compositionally biased region" description="Polar residues" evidence="1">
    <location>
        <begin position="41"/>
        <end position="50"/>
    </location>
</feature>
<feature type="compositionally biased region" description="Basic and acidic residues" evidence="1">
    <location>
        <begin position="132"/>
        <end position="141"/>
    </location>
</feature>
<sequence length="168" mass="18601">MDRIKTSPADFLRPNLANNTSKFQALGLYDHKPSAFHGTALPTSPGTKPQSPAPMANDTKLATKQRTSSNLFLNKLTDLFLPPSKEREPYAGRRSFAEEPNPSWGGPDLSQAEPESNQTPPPPPSGGLMSRNDQKRMTLGHSKLDLVNHYNKLKSKQVYSRFELKNGN</sequence>
<feature type="compositionally biased region" description="Polar residues" evidence="1">
    <location>
        <begin position="60"/>
        <end position="69"/>
    </location>
</feature>
<proteinExistence type="predicted"/>
<name>A0A9Q0EAP6_9TELE</name>
<feature type="region of interest" description="Disordered" evidence="1">
    <location>
        <begin position="82"/>
        <end position="141"/>
    </location>
</feature>
<comment type="caution">
    <text evidence="2">The sequence shown here is derived from an EMBL/GenBank/DDBJ whole genome shotgun (WGS) entry which is preliminary data.</text>
</comment>